<protein>
    <submittedName>
        <fullName evidence="2">Uncharacterized protein</fullName>
    </submittedName>
</protein>
<dbReference type="Proteomes" id="UP000501761">
    <property type="component" value="Segment"/>
</dbReference>
<keyword evidence="3" id="KW-1185">Reference proteome</keyword>
<accession>A0A6G8RIT9</accession>
<organism evidence="2 3">
    <name type="scientific">Salmonella phage bobsandoy</name>
    <dbReference type="NCBI Taxonomy" id="2713284"/>
    <lineage>
        <taxon>Viruses</taxon>
        <taxon>Duplodnaviria</taxon>
        <taxon>Heunggongvirae</taxon>
        <taxon>Uroviricota</taxon>
        <taxon>Caudoviricetes</taxon>
        <taxon>Demerecviridae</taxon>
        <taxon>Markadamsvirinae</taxon>
        <taxon>Epseptimavirus</taxon>
        <taxon>Epseptimavirus bobsandoy</taxon>
    </lineage>
</organism>
<dbReference type="RefSeq" id="YP_011109292.1">
    <property type="nucleotide sequence ID" value="NC_092683.1"/>
</dbReference>
<proteinExistence type="predicted"/>
<evidence type="ECO:0000313" key="3">
    <source>
        <dbReference type="Proteomes" id="UP000501761"/>
    </source>
</evidence>
<dbReference type="EMBL" id="MT074464">
    <property type="protein sequence ID" value="QIO01327.1"/>
    <property type="molecule type" value="Genomic_DNA"/>
</dbReference>
<name>A0A6G8RIT9_9CAUD</name>
<keyword evidence="1" id="KW-1133">Transmembrane helix</keyword>
<keyword evidence="1" id="KW-0812">Transmembrane</keyword>
<evidence type="ECO:0000256" key="1">
    <source>
        <dbReference type="SAM" id="Phobius"/>
    </source>
</evidence>
<reference evidence="3" key="1">
    <citation type="submission" date="2020-02" db="EMBL/GenBank/DDBJ databases">
        <authorList>
            <person name="Olsen N.S."/>
            <person name="Forero-Junco L."/>
            <person name="Kot W."/>
            <person name="Hansen L.H."/>
        </authorList>
    </citation>
    <scope>NUCLEOTIDE SEQUENCE [LARGE SCALE GENOMIC DNA]</scope>
</reference>
<feature type="transmembrane region" description="Helical" evidence="1">
    <location>
        <begin position="6"/>
        <end position="25"/>
    </location>
</feature>
<dbReference type="GeneID" id="99011140"/>
<evidence type="ECO:0000313" key="2">
    <source>
        <dbReference type="EMBL" id="QIO01327.1"/>
    </source>
</evidence>
<keyword evidence="1" id="KW-0472">Membrane</keyword>
<gene>
    <name evidence="2" type="ORF">bobsandoy_16</name>
</gene>
<sequence>MELWMALLIYLWAVSVSIGIALSFSKISQLTKRIKELESK</sequence>